<dbReference type="AlphaFoldDB" id="A0A1R3HBQ4"/>
<dbReference type="InterPro" id="IPR050466">
    <property type="entry name" value="Carboxylest/Gibb_receptor"/>
</dbReference>
<proteinExistence type="inferred from homology"/>
<protein>
    <submittedName>
        <fullName evidence="3">Alpha/beta hydrolase-3</fullName>
    </submittedName>
</protein>
<name>A0A1R3HBQ4_9ROSI</name>
<dbReference type="OrthoDB" id="408631at2759"/>
<dbReference type="GO" id="GO:0016787">
    <property type="term" value="F:hydrolase activity"/>
    <property type="evidence" value="ECO:0007669"/>
    <property type="project" value="UniProtKB-KW"/>
</dbReference>
<evidence type="ECO:0000313" key="3">
    <source>
        <dbReference type="EMBL" id="OMO67760.1"/>
    </source>
</evidence>
<accession>A0A1R3HBQ4</accession>
<dbReference type="PANTHER" id="PTHR23024:SF546">
    <property type="entry name" value="CARBOXYLESTERASE 120-RELATED"/>
    <property type="match status" value="1"/>
</dbReference>
<reference evidence="4" key="1">
    <citation type="submission" date="2013-09" db="EMBL/GenBank/DDBJ databases">
        <title>Corchorus olitorius genome sequencing.</title>
        <authorList>
            <person name="Alam M."/>
            <person name="Haque M.S."/>
            <person name="Islam M.S."/>
            <person name="Emdad E.M."/>
            <person name="Islam M.M."/>
            <person name="Ahmed B."/>
            <person name="Halim A."/>
            <person name="Hossen Q.M.M."/>
            <person name="Hossain M.Z."/>
            <person name="Ahmed R."/>
            <person name="Khan M.M."/>
            <person name="Islam R."/>
            <person name="Rashid M.M."/>
            <person name="Khan S.A."/>
            <person name="Rahman M.S."/>
            <person name="Alam M."/>
            <person name="Yahiya A.S."/>
            <person name="Khan M.S."/>
            <person name="Azam M.S."/>
            <person name="Haque T."/>
            <person name="Lashkar M.Z.H."/>
            <person name="Akhand A.I."/>
            <person name="Morshed G."/>
            <person name="Roy S."/>
            <person name="Uddin K.S."/>
            <person name="Rabeya T."/>
            <person name="Hossain A.S."/>
            <person name="Chowdhury A."/>
            <person name="Snigdha A.R."/>
            <person name="Mortoza M.S."/>
            <person name="Matin S.A."/>
            <person name="Hoque S.M.E."/>
            <person name="Islam M.K."/>
            <person name="Roy D.K."/>
            <person name="Haider R."/>
            <person name="Moosa M.M."/>
            <person name="Elias S.M."/>
            <person name="Hasan A.M."/>
            <person name="Jahan S."/>
            <person name="Shafiuddin M."/>
            <person name="Mahmood N."/>
            <person name="Shommy N.S."/>
        </authorList>
    </citation>
    <scope>NUCLEOTIDE SEQUENCE [LARGE SCALE GENOMIC DNA]</scope>
    <source>
        <strain evidence="4">cv. O-4</strain>
    </source>
</reference>
<organism evidence="3 4">
    <name type="scientific">Corchorus olitorius</name>
    <dbReference type="NCBI Taxonomy" id="93759"/>
    <lineage>
        <taxon>Eukaryota</taxon>
        <taxon>Viridiplantae</taxon>
        <taxon>Streptophyta</taxon>
        <taxon>Embryophyta</taxon>
        <taxon>Tracheophyta</taxon>
        <taxon>Spermatophyta</taxon>
        <taxon>Magnoliopsida</taxon>
        <taxon>eudicotyledons</taxon>
        <taxon>Gunneridae</taxon>
        <taxon>Pentapetalae</taxon>
        <taxon>rosids</taxon>
        <taxon>malvids</taxon>
        <taxon>Malvales</taxon>
        <taxon>Malvaceae</taxon>
        <taxon>Grewioideae</taxon>
        <taxon>Apeibeae</taxon>
        <taxon>Corchorus</taxon>
    </lineage>
</organism>
<dbReference type="SUPFAM" id="SSF53474">
    <property type="entry name" value="alpha/beta-Hydrolases"/>
    <property type="match status" value="1"/>
</dbReference>
<keyword evidence="4" id="KW-1185">Reference proteome</keyword>
<dbReference type="EMBL" id="AWUE01020566">
    <property type="protein sequence ID" value="OMO67760.1"/>
    <property type="molecule type" value="Genomic_DNA"/>
</dbReference>
<sequence length="165" mass="18283">MGGSAGGNIAYHVGLSAAEQVDNLLPLKIKGLILHQPFFGGAERTESELRSIDAPGFPPCVSHLMWELSLPIGVDSDHEYCNPMVGSCSNDFEKIKRLRWRVFVAGCHGDQLIDHQIKVVKMMEEAELHVVTRFLEGGCHALELFDHSKAKELYGALKDFMLSSF</sequence>
<evidence type="ECO:0000256" key="1">
    <source>
        <dbReference type="ARBA" id="ARBA00010515"/>
    </source>
</evidence>
<dbReference type="InterPro" id="IPR029058">
    <property type="entry name" value="AB_hydrolase_fold"/>
</dbReference>
<dbReference type="Gene3D" id="3.40.50.1820">
    <property type="entry name" value="alpha/beta hydrolase"/>
    <property type="match status" value="1"/>
</dbReference>
<comment type="similarity">
    <text evidence="1">Belongs to the 'GDXG' lipolytic enzyme family.</text>
</comment>
<gene>
    <name evidence="3" type="ORF">COLO4_30000</name>
</gene>
<dbReference type="STRING" id="93759.A0A1R3HBQ4"/>
<evidence type="ECO:0000313" key="4">
    <source>
        <dbReference type="Proteomes" id="UP000187203"/>
    </source>
</evidence>
<dbReference type="Pfam" id="PF07859">
    <property type="entry name" value="Abhydrolase_3"/>
    <property type="match status" value="1"/>
</dbReference>
<dbReference type="Proteomes" id="UP000187203">
    <property type="component" value="Unassembled WGS sequence"/>
</dbReference>
<evidence type="ECO:0000259" key="2">
    <source>
        <dbReference type="Pfam" id="PF07859"/>
    </source>
</evidence>
<comment type="caution">
    <text evidence="3">The sequence shown here is derived from an EMBL/GenBank/DDBJ whole genome shotgun (WGS) entry which is preliminary data.</text>
</comment>
<dbReference type="PANTHER" id="PTHR23024">
    <property type="entry name" value="ARYLACETAMIDE DEACETYLASE"/>
    <property type="match status" value="1"/>
</dbReference>
<dbReference type="InterPro" id="IPR013094">
    <property type="entry name" value="AB_hydrolase_3"/>
</dbReference>
<keyword evidence="3" id="KW-0378">Hydrolase</keyword>
<feature type="domain" description="Alpha/beta hydrolase fold-3" evidence="2">
    <location>
        <begin position="1"/>
        <end position="142"/>
    </location>
</feature>